<evidence type="ECO:0000313" key="2">
    <source>
        <dbReference type="EMBL" id="TFK48007.1"/>
    </source>
</evidence>
<dbReference type="Proteomes" id="UP000305948">
    <property type="component" value="Unassembled WGS sequence"/>
</dbReference>
<reference evidence="2 3" key="1">
    <citation type="journal article" date="2019" name="Nat. Ecol. Evol.">
        <title>Megaphylogeny resolves global patterns of mushroom evolution.</title>
        <authorList>
            <person name="Varga T."/>
            <person name="Krizsan K."/>
            <person name="Foldi C."/>
            <person name="Dima B."/>
            <person name="Sanchez-Garcia M."/>
            <person name="Sanchez-Ramirez S."/>
            <person name="Szollosi G.J."/>
            <person name="Szarkandi J.G."/>
            <person name="Papp V."/>
            <person name="Albert L."/>
            <person name="Andreopoulos W."/>
            <person name="Angelini C."/>
            <person name="Antonin V."/>
            <person name="Barry K.W."/>
            <person name="Bougher N.L."/>
            <person name="Buchanan P."/>
            <person name="Buyck B."/>
            <person name="Bense V."/>
            <person name="Catcheside P."/>
            <person name="Chovatia M."/>
            <person name="Cooper J."/>
            <person name="Damon W."/>
            <person name="Desjardin D."/>
            <person name="Finy P."/>
            <person name="Geml J."/>
            <person name="Haridas S."/>
            <person name="Hughes K."/>
            <person name="Justo A."/>
            <person name="Karasinski D."/>
            <person name="Kautmanova I."/>
            <person name="Kiss B."/>
            <person name="Kocsube S."/>
            <person name="Kotiranta H."/>
            <person name="LaButti K.M."/>
            <person name="Lechner B.E."/>
            <person name="Liimatainen K."/>
            <person name="Lipzen A."/>
            <person name="Lukacs Z."/>
            <person name="Mihaltcheva S."/>
            <person name="Morgado L.N."/>
            <person name="Niskanen T."/>
            <person name="Noordeloos M.E."/>
            <person name="Ohm R.A."/>
            <person name="Ortiz-Santana B."/>
            <person name="Ovrebo C."/>
            <person name="Racz N."/>
            <person name="Riley R."/>
            <person name="Savchenko A."/>
            <person name="Shiryaev A."/>
            <person name="Soop K."/>
            <person name="Spirin V."/>
            <person name="Szebenyi C."/>
            <person name="Tomsovsky M."/>
            <person name="Tulloss R.E."/>
            <person name="Uehling J."/>
            <person name="Grigoriev I.V."/>
            <person name="Vagvolgyi C."/>
            <person name="Papp T."/>
            <person name="Martin F.M."/>
            <person name="Miettinen O."/>
            <person name="Hibbett D.S."/>
            <person name="Nagy L.G."/>
        </authorList>
    </citation>
    <scope>NUCLEOTIDE SEQUENCE [LARGE SCALE GENOMIC DNA]</scope>
    <source>
        <strain evidence="2 3">OMC1185</strain>
    </source>
</reference>
<dbReference type="OrthoDB" id="3027018at2759"/>
<protein>
    <recommendedName>
        <fullName evidence="4">F-box domain-containing protein</fullName>
    </recommendedName>
</protein>
<sequence length="631" mass="71827">MGPLTTNTGLNRVQLQAHLAQTDDLLERLESERNEGEQKLRAIQSEIDRLRIKRVVLEGLHYKLLPELWYRIFDILLLQEDQLDSADDSSEGFYRAITLAQVCHAWRDLLLSNSRYWAVILLRGDVAAPGAQAALQAYKERSDKRALDLVFLPSLKVRHPQNLTLLRKQIDFALSHLIFEREPWRSLTCESRDPTSMTNFIQSLSSFLPRLRSLRLSLHKPYPGPMHLSGEESALFMSAPYQLETLHLRHISPLAFPMQLFSNVRFATLKCPGRKPELRLSHVIKFARNAPVLESLIIEGNPSYDIFVPNPLSQLFTSEHPDRPVLLQNLLELTWAFIYPKEVYQLLLFLETPCLETLTLYLRNTAGGYSLAQNLFLDRPLEYKSLKSLHLHYVDLGAINWCLKSITFPNLQRLSIDNDDFETRGMPDSTPFSSLFHIPAMPSLTHLSLFRMILTADSLGEKTLSYLPSLRCLKIDSCFGTKDLLECLGLTSIIFGRRNTVCPLLEELVCLDCGDMQFDVLSDFIRKRNASESAPPAFDANAWDASSALGAPRRIKALRKGLTSSPNVAAGIHSPTDLQEEVKPSKIIKVDVRGCPDVSREQLESLWDLGVKFICGERRGRWVTEVTWKEY</sequence>
<organism evidence="2 3">
    <name type="scientific">Heliocybe sulcata</name>
    <dbReference type="NCBI Taxonomy" id="5364"/>
    <lineage>
        <taxon>Eukaryota</taxon>
        <taxon>Fungi</taxon>
        <taxon>Dikarya</taxon>
        <taxon>Basidiomycota</taxon>
        <taxon>Agaricomycotina</taxon>
        <taxon>Agaricomycetes</taxon>
        <taxon>Gloeophyllales</taxon>
        <taxon>Gloeophyllaceae</taxon>
        <taxon>Heliocybe</taxon>
    </lineage>
</organism>
<dbReference type="AlphaFoldDB" id="A0A5C3MSQ8"/>
<dbReference type="InterPro" id="IPR032675">
    <property type="entry name" value="LRR_dom_sf"/>
</dbReference>
<accession>A0A5C3MSQ8</accession>
<feature type="coiled-coil region" evidence="1">
    <location>
        <begin position="12"/>
        <end position="53"/>
    </location>
</feature>
<evidence type="ECO:0000313" key="3">
    <source>
        <dbReference type="Proteomes" id="UP000305948"/>
    </source>
</evidence>
<keyword evidence="1" id="KW-0175">Coiled coil</keyword>
<dbReference type="EMBL" id="ML213521">
    <property type="protein sequence ID" value="TFK48007.1"/>
    <property type="molecule type" value="Genomic_DNA"/>
</dbReference>
<evidence type="ECO:0000256" key="1">
    <source>
        <dbReference type="SAM" id="Coils"/>
    </source>
</evidence>
<dbReference type="Gene3D" id="3.80.10.10">
    <property type="entry name" value="Ribonuclease Inhibitor"/>
    <property type="match status" value="1"/>
</dbReference>
<dbReference type="STRING" id="5364.A0A5C3MSQ8"/>
<dbReference type="SUPFAM" id="SSF52047">
    <property type="entry name" value="RNI-like"/>
    <property type="match status" value="1"/>
</dbReference>
<name>A0A5C3MSQ8_9AGAM</name>
<evidence type="ECO:0008006" key="4">
    <source>
        <dbReference type="Google" id="ProtNLM"/>
    </source>
</evidence>
<gene>
    <name evidence="2" type="ORF">OE88DRAFT_1665016</name>
</gene>
<keyword evidence="3" id="KW-1185">Reference proteome</keyword>
<proteinExistence type="predicted"/>